<evidence type="ECO:0000313" key="1">
    <source>
        <dbReference type="EMBL" id="KAF7635609.1"/>
    </source>
</evidence>
<keyword evidence="2" id="KW-1185">Reference proteome</keyword>
<organism evidence="1 2">
    <name type="scientific">Meloidogyne graminicola</name>
    <dbReference type="NCBI Taxonomy" id="189291"/>
    <lineage>
        <taxon>Eukaryota</taxon>
        <taxon>Metazoa</taxon>
        <taxon>Ecdysozoa</taxon>
        <taxon>Nematoda</taxon>
        <taxon>Chromadorea</taxon>
        <taxon>Rhabditida</taxon>
        <taxon>Tylenchina</taxon>
        <taxon>Tylenchomorpha</taxon>
        <taxon>Tylenchoidea</taxon>
        <taxon>Meloidogynidae</taxon>
        <taxon>Meloidogyninae</taxon>
        <taxon>Meloidogyne</taxon>
    </lineage>
</organism>
<dbReference type="OrthoDB" id="185373at2759"/>
<sequence length="249" mass="29352">MNALNIDLSLTIYSIMMELSPNNIKFRVALLNEIFTNLEEKLVNSEIKNTDKDDPEFFKNCLLIASVAQSESLLDRMMEIYNHRNNRVKIVSPSDEARFFENYLSSKLCCLTLNNFLIVYKKFVPNLLAFSPFIFGFITRIMHDRKPDEFSWPMLKRLTEDFVNSHCFSVTKCQTVILNHLLQVKPNVKGNFLSKNKHLSRTESEEYFTLCNRLIKNIADDEQFHAMKEKYKRNIKINNNNKNKMMKKK</sequence>
<dbReference type="PANTHER" id="PTHR16276">
    <property type="entry name" value="PENTATRICOPEPTIDE REPEAT DOMAIN-CONTAINING PROTEIN 3"/>
    <property type="match status" value="1"/>
</dbReference>
<dbReference type="GO" id="GO:0043024">
    <property type="term" value="F:ribosomal small subunit binding"/>
    <property type="evidence" value="ECO:0007669"/>
    <property type="project" value="InterPro"/>
</dbReference>
<name>A0A8S9ZR27_9BILA</name>
<dbReference type="GO" id="GO:0032543">
    <property type="term" value="P:mitochondrial translation"/>
    <property type="evidence" value="ECO:0007669"/>
    <property type="project" value="InterPro"/>
</dbReference>
<dbReference type="PANTHER" id="PTHR16276:SF1">
    <property type="entry name" value="SMALL RIBOSOMAL SUBUNIT PROTEIN MS39"/>
    <property type="match status" value="1"/>
</dbReference>
<evidence type="ECO:0000313" key="2">
    <source>
        <dbReference type="Proteomes" id="UP000605970"/>
    </source>
</evidence>
<gene>
    <name evidence="1" type="ORF">Mgra_00004998</name>
</gene>
<comment type="caution">
    <text evidence="1">The sequence shown here is derived from an EMBL/GenBank/DDBJ whole genome shotgun (WGS) entry which is preliminary data.</text>
</comment>
<reference evidence="1" key="1">
    <citation type="journal article" date="2020" name="Ecol. Evol.">
        <title>Genome structure and content of the rice root-knot nematode (Meloidogyne graminicola).</title>
        <authorList>
            <person name="Phan N.T."/>
            <person name="Danchin E.G.J."/>
            <person name="Klopp C."/>
            <person name="Perfus-Barbeoch L."/>
            <person name="Kozlowski D.K."/>
            <person name="Koutsovoulos G.D."/>
            <person name="Lopez-Roques C."/>
            <person name="Bouchez O."/>
            <person name="Zahm M."/>
            <person name="Besnard G."/>
            <person name="Bellafiore S."/>
        </authorList>
    </citation>
    <scope>NUCLEOTIDE SEQUENCE</scope>
    <source>
        <strain evidence="1">VN-18</strain>
    </source>
</reference>
<accession>A0A8S9ZR27</accession>
<dbReference type="GO" id="GO:0019843">
    <property type="term" value="F:rRNA binding"/>
    <property type="evidence" value="ECO:0007669"/>
    <property type="project" value="InterPro"/>
</dbReference>
<dbReference type="InterPro" id="IPR037387">
    <property type="entry name" value="PTCD3"/>
</dbReference>
<dbReference type="EMBL" id="JABEBT010000040">
    <property type="protein sequence ID" value="KAF7635609.1"/>
    <property type="molecule type" value="Genomic_DNA"/>
</dbReference>
<dbReference type="GO" id="GO:0005739">
    <property type="term" value="C:mitochondrion"/>
    <property type="evidence" value="ECO:0007669"/>
    <property type="project" value="InterPro"/>
</dbReference>
<proteinExistence type="predicted"/>
<protein>
    <submittedName>
        <fullName evidence="1">Uncharacterized protein</fullName>
    </submittedName>
</protein>
<dbReference type="Proteomes" id="UP000605970">
    <property type="component" value="Unassembled WGS sequence"/>
</dbReference>
<dbReference type="AlphaFoldDB" id="A0A8S9ZR27"/>